<dbReference type="GeneID" id="19332708"/>
<dbReference type="KEGG" id="pfj:MYCFIDRAFT_171846"/>
<organism evidence="1 2">
    <name type="scientific">Pseudocercospora fijiensis (strain CIRAD86)</name>
    <name type="common">Black leaf streak disease fungus</name>
    <name type="synonym">Mycosphaerella fijiensis</name>
    <dbReference type="NCBI Taxonomy" id="383855"/>
    <lineage>
        <taxon>Eukaryota</taxon>
        <taxon>Fungi</taxon>
        <taxon>Dikarya</taxon>
        <taxon>Ascomycota</taxon>
        <taxon>Pezizomycotina</taxon>
        <taxon>Dothideomycetes</taxon>
        <taxon>Dothideomycetidae</taxon>
        <taxon>Mycosphaerellales</taxon>
        <taxon>Mycosphaerellaceae</taxon>
        <taxon>Pseudocercospora</taxon>
    </lineage>
</organism>
<keyword evidence="2" id="KW-1185">Reference proteome</keyword>
<gene>
    <name evidence="1" type="ORF">MYCFIDRAFT_171846</name>
</gene>
<dbReference type="EMBL" id="KB446556">
    <property type="protein sequence ID" value="EME86023.1"/>
    <property type="molecule type" value="Genomic_DNA"/>
</dbReference>
<evidence type="ECO:0000313" key="2">
    <source>
        <dbReference type="Proteomes" id="UP000016932"/>
    </source>
</evidence>
<reference evidence="1 2" key="1">
    <citation type="journal article" date="2012" name="PLoS Pathog.">
        <title>Diverse lifestyles and strategies of plant pathogenesis encoded in the genomes of eighteen Dothideomycetes fungi.</title>
        <authorList>
            <person name="Ohm R.A."/>
            <person name="Feau N."/>
            <person name="Henrissat B."/>
            <person name="Schoch C.L."/>
            <person name="Horwitz B.A."/>
            <person name="Barry K.W."/>
            <person name="Condon B.J."/>
            <person name="Copeland A.C."/>
            <person name="Dhillon B."/>
            <person name="Glaser F."/>
            <person name="Hesse C.N."/>
            <person name="Kosti I."/>
            <person name="LaButti K."/>
            <person name="Lindquist E.A."/>
            <person name="Lucas S."/>
            <person name="Salamov A.A."/>
            <person name="Bradshaw R.E."/>
            <person name="Ciuffetti L."/>
            <person name="Hamelin R.C."/>
            <person name="Kema G.H.J."/>
            <person name="Lawrence C."/>
            <person name="Scott J.A."/>
            <person name="Spatafora J.W."/>
            <person name="Turgeon B.G."/>
            <person name="de Wit P.J.G.M."/>
            <person name="Zhong S."/>
            <person name="Goodwin S.B."/>
            <person name="Grigoriev I.V."/>
        </authorList>
    </citation>
    <scope>NUCLEOTIDE SEQUENCE [LARGE SCALE GENOMIC DNA]</scope>
    <source>
        <strain evidence="1 2">CIRAD86</strain>
    </source>
</reference>
<dbReference type="Proteomes" id="UP000016932">
    <property type="component" value="Unassembled WGS sequence"/>
</dbReference>
<accession>M3B9T8</accession>
<dbReference type="RefSeq" id="XP_007923444.1">
    <property type="nucleotide sequence ID" value="XM_007925253.1"/>
</dbReference>
<name>M3B9T8_PSEFD</name>
<sequence length="315" mass="34356">MNFPSRIGCQGLRLGLSRLPFPPKATSFPTLAKSAHNTQIFSDGTKASWSIHVGNAEYVENCIATSFWSAMIMDIGNKSLLFKLEAKLTQVIIELLLAAYLVAGSKFAGLWPSARLSQAIMPDRCSCTPGSSLEDELRFRGSEHMNKADLLFPVPAAMAGCRNSDLEILGTRSNMTSLLERYEGTCATSMGILYSSASSLMSLNVWIDCNGSQSKTSLCQSERIALRGTIRGFSHDPEAPSISRNCVAMMVWMLVDGFSQEVNALYVKLWSMRGLNACKASSRNRASDTPNCWLKASHTTLTHSLLYLQSGGLGE</sequence>
<protein>
    <submittedName>
        <fullName evidence="1">Uncharacterized protein</fullName>
    </submittedName>
</protein>
<dbReference type="HOGENOM" id="CLU_883171_0_0_1"/>
<evidence type="ECO:0000313" key="1">
    <source>
        <dbReference type="EMBL" id="EME86023.1"/>
    </source>
</evidence>
<dbReference type="AlphaFoldDB" id="M3B9T8"/>
<proteinExistence type="predicted"/>
<dbReference type="VEuPathDB" id="FungiDB:MYCFIDRAFT_171846"/>